<keyword evidence="2" id="KW-1185">Reference proteome</keyword>
<reference evidence="2" key="1">
    <citation type="submission" date="2016-10" db="EMBL/GenBank/DDBJ databases">
        <authorList>
            <person name="Varghese N."/>
            <person name="Submissions S."/>
        </authorList>
    </citation>
    <scope>NUCLEOTIDE SEQUENCE [LARGE SCALE GENOMIC DNA]</scope>
    <source>
        <strain evidence="2">DSM 13234</strain>
    </source>
</reference>
<dbReference type="GO" id="GO:0003676">
    <property type="term" value="F:nucleic acid binding"/>
    <property type="evidence" value="ECO:0007669"/>
    <property type="project" value="InterPro"/>
</dbReference>
<dbReference type="AlphaFoldDB" id="A0A1H6HIH3"/>
<evidence type="ECO:0000313" key="2">
    <source>
        <dbReference type="Proteomes" id="UP000182983"/>
    </source>
</evidence>
<dbReference type="RefSeq" id="WP_074767086.1">
    <property type="nucleotide sequence ID" value="NZ_FNWO01000005.1"/>
</dbReference>
<evidence type="ECO:0008006" key="3">
    <source>
        <dbReference type="Google" id="ProtNLM"/>
    </source>
</evidence>
<name>A0A1H6HIH3_MAGFU</name>
<proteinExistence type="predicted"/>
<gene>
    <name evidence="1" type="ORF">SAMN04244559_01486</name>
</gene>
<protein>
    <recommendedName>
        <fullName evidence="3">DUF91 domain-containing protein</fullName>
    </recommendedName>
</protein>
<dbReference type="InterPro" id="IPR011856">
    <property type="entry name" value="tRNA_endonuc-like_dom_sf"/>
</dbReference>
<accession>A0A1H6HIH3</accession>
<dbReference type="EMBL" id="FNWO01000005">
    <property type="protein sequence ID" value="SEH33978.1"/>
    <property type="molecule type" value="Genomic_DNA"/>
</dbReference>
<dbReference type="OrthoDB" id="7244159at2"/>
<dbReference type="Proteomes" id="UP000182983">
    <property type="component" value="Unassembled WGS sequence"/>
</dbReference>
<organism evidence="1 2">
    <name type="scientific">Magnetospirillum fulvum</name>
    <name type="common">Rhodospirillum fulvum</name>
    <dbReference type="NCBI Taxonomy" id="1082"/>
    <lineage>
        <taxon>Bacteria</taxon>
        <taxon>Pseudomonadati</taxon>
        <taxon>Pseudomonadota</taxon>
        <taxon>Alphaproteobacteria</taxon>
        <taxon>Rhodospirillales</taxon>
        <taxon>Rhodospirillaceae</taxon>
        <taxon>Magnetospirillum</taxon>
    </lineage>
</organism>
<dbReference type="Gene3D" id="3.40.1350.10">
    <property type="match status" value="1"/>
</dbReference>
<sequence length="371" mass="41852">MSQIFVLSSENRLTRLDQADYDSEDLLQRLLADHPDLIAAAFGIDSLLLVRREAGVPDGQGGVDRWSLDHLFLDTAGVPILVEVKRASDTRARREVVAQMLDYAANGVAYWPISKIVEAFKATCAEAGEPYEERLAAFLPEGADEEGFWRQVESNLTAGRIRMVFLADRIPKELRRIVEFLNEQMRPAEVLAIEIEQYLSRDGLRTLVPRVLGATERAQAVKAVNDRPEETEEEWLAALQERHGPEARTGADQVLAWFRTAGFLIDITPSRDAITFSQQRPSGKRSWPFFIRRSSGKFETSLQYLQSDPAFAAPERRQEILDEIRALVPGKITTTKPTGWPAIPLADLGRLEVWDGMRAVVLRIKETIERE</sequence>
<evidence type="ECO:0000313" key="1">
    <source>
        <dbReference type="EMBL" id="SEH33978.1"/>
    </source>
</evidence>